<dbReference type="EMBL" id="JH650990">
    <property type="protein sequence ID" value="EXA32884.1"/>
    <property type="molecule type" value="Genomic_DNA"/>
</dbReference>
<organism evidence="1">
    <name type="scientific">Fusarium oxysporum f. sp. pisi HDV247</name>
    <dbReference type="NCBI Taxonomy" id="1080344"/>
    <lineage>
        <taxon>Eukaryota</taxon>
        <taxon>Fungi</taxon>
        <taxon>Dikarya</taxon>
        <taxon>Ascomycota</taxon>
        <taxon>Pezizomycotina</taxon>
        <taxon>Sordariomycetes</taxon>
        <taxon>Hypocreomycetidae</taxon>
        <taxon>Hypocreales</taxon>
        <taxon>Nectriaceae</taxon>
        <taxon>Fusarium</taxon>
        <taxon>Fusarium oxysporum species complex</taxon>
    </lineage>
</organism>
<dbReference type="Proteomes" id="UP000030751">
    <property type="component" value="Unassembled WGS sequence"/>
</dbReference>
<name>W9NJK4_FUSOX</name>
<protein>
    <submittedName>
        <fullName evidence="1">Uncharacterized protein</fullName>
    </submittedName>
</protein>
<proteinExistence type="predicted"/>
<gene>
    <name evidence="1" type="ORF">FOVG_15858</name>
</gene>
<dbReference type="AlphaFoldDB" id="W9NJK4"/>
<sequence>MAAIVATAASCTIRTAERKLKQPLGCIMQAEKGILETKIRDTAKKQ</sequence>
<reference evidence="1" key="2">
    <citation type="submission" date="2012-05" db="EMBL/GenBank/DDBJ databases">
        <title>Annotation of the Genome Sequence of Fusarium oxysporum HDV247.</title>
        <authorList>
            <consortium name="The Broad Institute Genomics Platform"/>
            <person name="Ma L.-J."/>
            <person name="Corby-Kistler H."/>
            <person name="Broz K."/>
            <person name="Gale L.R."/>
            <person name="Jonkers W."/>
            <person name="O'Donnell K."/>
            <person name="Ploetz R."/>
            <person name="Steinberg C."/>
            <person name="Schwartz D.C."/>
            <person name="VanEtten H."/>
            <person name="Zhou S."/>
            <person name="Young S.K."/>
            <person name="Zeng Q."/>
            <person name="Gargeya S."/>
            <person name="Fitzgerald M."/>
            <person name="Abouelleil A."/>
            <person name="Alvarado L."/>
            <person name="Chapman S.B."/>
            <person name="Gainer-Dewar J."/>
            <person name="Goldberg J."/>
            <person name="Griggs A."/>
            <person name="Gujja S."/>
            <person name="Hansen M."/>
            <person name="Howarth C."/>
            <person name="Imamovic A."/>
            <person name="Ireland A."/>
            <person name="Larimer J."/>
            <person name="McCowan C."/>
            <person name="Murphy C."/>
            <person name="Pearson M."/>
            <person name="Poon T.W."/>
            <person name="Priest M."/>
            <person name="Roberts A."/>
            <person name="Saif S."/>
            <person name="Shea T."/>
            <person name="Sykes S."/>
            <person name="Wortman J."/>
            <person name="Nusbaum C."/>
            <person name="Birren B."/>
        </authorList>
    </citation>
    <scope>NUCLEOTIDE SEQUENCE</scope>
    <source>
        <strain evidence="1">HDV247</strain>
    </source>
</reference>
<accession>W9NJK4</accession>
<evidence type="ECO:0000313" key="1">
    <source>
        <dbReference type="EMBL" id="EXA32884.1"/>
    </source>
</evidence>
<reference evidence="1" key="1">
    <citation type="submission" date="2011-10" db="EMBL/GenBank/DDBJ databases">
        <title>The Genome Sequence of Fusarium oxysporum HDV247.</title>
        <authorList>
            <consortium name="The Broad Institute Genome Sequencing Platform"/>
            <person name="Ma L.-J."/>
            <person name="Gale L.R."/>
            <person name="Schwartz D.C."/>
            <person name="Zhou S."/>
            <person name="Corby-Kistler H."/>
            <person name="Young S.K."/>
            <person name="Zeng Q."/>
            <person name="Gargeya S."/>
            <person name="Fitzgerald M."/>
            <person name="Haas B."/>
            <person name="Abouelleil A."/>
            <person name="Alvarado L."/>
            <person name="Arachchi H.M."/>
            <person name="Berlin A."/>
            <person name="Brown A."/>
            <person name="Chapman S.B."/>
            <person name="Chen Z."/>
            <person name="Dunbar C."/>
            <person name="Freedman E."/>
            <person name="Gearin G."/>
            <person name="Goldberg J."/>
            <person name="Griggs A."/>
            <person name="Gujja S."/>
            <person name="Heiman D."/>
            <person name="Howarth C."/>
            <person name="Larson L."/>
            <person name="Lui A."/>
            <person name="MacDonald P.J.P."/>
            <person name="Montmayeur A."/>
            <person name="Murphy C."/>
            <person name="Neiman D."/>
            <person name="Pearson M."/>
            <person name="Priest M."/>
            <person name="Roberts A."/>
            <person name="Saif S."/>
            <person name="Shea T."/>
            <person name="Shenoy N."/>
            <person name="Sisk P."/>
            <person name="Stolte C."/>
            <person name="Sykes S."/>
            <person name="Wortman J."/>
            <person name="Nusbaum C."/>
            <person name="Birren B."/>
        </authorList>
    </citation>
    <scope>NUCLEOTIDE SEQUENCE [LARGE SCALE GENOMIC DNA]</scope>
    <source>
        <strain evidence="1">HDV247</strain>
    </source>
</reference>
<dbReference type="HOGENOM" id="CLU_3191357_0_0_1"/>